<dbReference type="InterPro" id="IPR032914">
    <property type="entry name" value="Vam6/VPS39/TRAP1"/>
</dbReference>
<evidence type="ECO:0000256" key="1">
    <source>
        <dbReference type="ARBA" id="ARBA00004184"/>
    </source>
</evidence>
<dbReference type="OMA" id="DETEMAR"/>
<name>A0A6F7Q5G6_HAECO</name>
<dbReference type="InterPro" id="IPR019453">
    <property type="entry name" value="VPS39/TGFA1_Znf"/>
</dbReference>
<dbReference type="GO" id="GO:0006914">
    <property type="term" value="P:autophagy"/>
    <property type="evidence" value="ECO:0007669"/>
    <property type="project" value="TreeGrafter"/>
</dbReference>
<keyword evidence="2" id="KW-0472">Membrane</keyword>
<dbReference type="GO" id="GO:0005737">
    <property type="term" value="C:cytoplasm"/>
    <property type="evidence" value="ECO:0007669"/>
    <property type="project" value="TreeGrafter"/>
</dbReference>
<accession>A0A6F7Q5G6</accession>
<dbReference type="Proteomes" id="UP000025227">
    <property type="component" value="Unplaced"/>
</dbReference>
<dbReference type="Pfam" id="PF10367">
    <property type="entry name" value="zf-Vps39_C"/>
    <property type="match status" value="1"/>
</dbReference>
<dbReference type="OrthoDB" id="5325112at2759"/>
<sequence length="889" mass="101586">MYEAYTPNEVAVKLPLEITSLTCQKSCGSVYAGSKVGQLFVYTPKRTSRRGFDLDTLCKQFERKAVMDLSICEEQDLVFCVSDGQMSAHFLKDRHFPVVSILHKIKPVNGFTTWVPEDSDTLHIFVSSKKRLFLFKWFDKDFHDVRLDYNQSFADKPNTMRVVGSTLFMSCGREYILMKLTKTTTEDGESWFGDCRRLFDVSDNPSIVLIGDRDLLGFSYGDTLIFTNFEGQKTPLADVRFSDVPCDIVYDAPYVVGLLPKGRVEVRSLSPPHLIQSMALSRASLLCAGNPGYVFVSSPFDVWMLDAHANIRKNVSTLISDKQFELAIQVVEMSNFFTEDNKIEIKRQAALNLFHRRRFEESFQLHAEIKTDVITIIQMFPEFLPEKLRTNAAAFDLPANDKKRALLALGNYLSAVRSDLSKQVDQCTKDRHHSHSNLNSDHLKSLHISLQVVDTALLKCYLQTRPSLVDSLLRLHNNSCFFEDAETILLNEERLPSLFILYESRKKHEMALELLHKQFLEPEADPFFHDLDRTISYLQTLGNTHLELIFKYARWVLDKDVASGLEIFIGEESDVARNLDRHSVLSFLRSHCVAAVIPYLEHIIYKWDETRPKFHDLLAEHYIIKLKLLHQDYEHAYPDDESISRAGDEDGELGEMRRRLIKFLRFSLHFSPQAVLLQLSNTAFYEERALVLGRLKHHEQALAIYTSILNDFDAAEEYCKLYYDESDEVNSQVYLQLFRAFINPSDPIIAGVLEKELPTPEPDILDAIRVLSRHASKIDTVYALQLIPPDTPLSTLWKALHAVLQTTHNDACALALRRSVCECGLESHEARLRNILSQRIVVGNSSECSKCGKRIGNSAFVRYPTDGSLAHFGCHNDSAENNQLSRSVE</sequence>
<evidence type="ECO:0000256" key="4">
    <source>
        <dbReference type="PROSITE-ProRule" id="PRU01006"/>
    </source>
</evidence>
<dbReference type="InterPro" id="IPR000547">
    <property type="entry name" value="Clathrin_H-chain/VPS_repeat"/>
</dbReference>
<dbReference type="WBParaSite" id="HCON_00138270-00002">
    <property type="protein sequence ID" value="HCON_00138270-00002"/>
    <property type="gene ID" value="HCON_00138270"/>
</dbReference>
<keyword evidence="6" id="KW-1185">Reference proteome</keyword>
<dbReference type="Pfam" id="PF10366">
    <property type="entry name" value="Vps39_1"/>
    <property type="match status" value="1"/>
</dbReference>
<dbReference type="InterPro" id="IPR001180">
    <property type="entry name" value="CNH_dom"/>
</dbReference>
<organism evidence="6 8">
    <name type="scientific">Haemonchus contortus</name>
    <name type="common">Barber pole worm</name>
    <dbReference type="NCBI Taxonomy" id="6289"/>
    <lineage>
        <taxon>Eukaryota</taxon>
        <taxon>Metazoa</taxon>
        <taxon>Ecdysozoa</taxon>
        <taxon>Nematoda</taxon>
        <taxon>Chromadorea</taxon>
        <taxon>Rhabditida</taxon>
        <taxon>Rhabditina</taxon>
        <taxon>Rhabditomorpha</taxon>
        <taxon>Strongyloidea</taxon>
        <taxon>Trichostrongylidae</taxon>
        <taxon>Haemonchus</taxon>
    </lineage>
</organism>
<dbReference type="GO" id="GO:0012505">
    <property type="term" value="C:endomembrane system"/>
    <property type="evidence" value="ECO:0007669"/>
    <property type="project" value="UniProtKB-SubCell"/>
</dbReference>
<feature type="repeat" description="CHCR" evidence="4">
    <location>
        <begin position="570"/>
        <end position="746"/>
    </location>
</feature>
<protein>
    <submittedName>
        <fullName evidence="7 8">CNH domain-containing protein</fullName>
    </submittedName>
</protein>
<evidence type="ECO:0000256" key="3">
    <source>
        <dbReference type="ARBA" id="ARBA00038201"/>
    </source>
</evidence>
<reference evidence="7 8" key="1">
    <citation type="submission" date="2020-12" db="UniProtKB">
        <authorList>
            <consortium name="WormBaseParasite"/>
        </authorList>
    </citation>
    <scope>IDENTIFICATION</scope>
    <source>
        <strain evidence="7 8">MHco3</strain>
    </source>
</reference>
<feature type="domain" description="CNH" evidence="5">
    <location>
        <begin position="15"/>
        <end position="293"/>
    </location>
</feature>
<dbReference type="PROSITE" id="PS50219">
    <property type="entry name" value="CNH"/>
    <property type="match status" value="1"/>
</dbReference>
<dbReference type="InterPro" id="IPR019452">
    <property type="entry name" value="VPS39/TGF_beta_rcpt-assoc_1"/>
</dbReference>
<dbReference type="GO" id="GO:0016020">
    <property type="term" value="C:membrane"/>
    <property type="evidence" value="ECO:0007669"/>
    <property type="project" value="TreeGrafter"/>
</dbReference>
<dbReference type="AlphaFoldDB" id="A0A6F7Q5G6"/>
<proteinExistence type="inferred from homology"/>
<evidence type="ECO:0000313" key="8">
    <source>
        <dbReference type="WBParaSite" id="HCON_00138270-00002"/>
    </source>
</evidence>
<evidence type="ECO:0000313" key="6">
    <source>
        <dbReference type="Proteomes" id="UP000025227"/>
    </source>
</evidence>
<dbReference type="WBParaSite" id="HCON_00138270-00001">
    <property type="protein sequence ID" value="HCON_00138270-00001"/>
    <property type="gene ID" value="HCON_00138270"/>
</dbReference>
<dbReference type="PANTHER" id="PTHR12894:SF49">
    <property type="entry name" value="VAM6_VPS39-LIKE PROTEIN"/>
    <property type="match status" value="1"/>
</dbReference>
<evidence type="ECO:0000313" key="7">
    <source>
        <dbReference type="WBParaSite" id="HCON_00138270-00001"/>
    </source>
</evidence>
<dbReference type="GO" id="GO:0034058">
    <property type="term" value="P:endosomal vesicle fusion"/>
    <property type="evidence" value="ECO:0007669"/>
    <property type="project" value="TreeGrafter"/>
</dbReference>
<evidence type="ECO:0000256" key="2">
    <source>
        <dbReference type="ARBA" id="ARBA00023136"/>
    </source>
</evidence>
<dbReference type="PANTHER" id="PTHR12894">
    <property type="entry name" value="CNH DOMAIN CONTAINING"/>
    <property type="match status" value="1"/>
</dbReference>
<evidence type="ECO:0000259" key="5">
    <source>
        <dbReference type="PROSITE" id="PS50219"/>
    </source>
</evidence>
<comment type="subcellular location">
    <subcellularLocation>
        <location evidence="1">Endomembrane system</location>
        <topology evidence="1">Peripheral membrane protein</topology>
    </subcellularLocation>
</comment>
<dbReference type="Pfam" id="PF00780">
    <property type="entry name" value="CNH"/>
    <property type="match status" value="1"/>
</dbReference>
<dbReference type="PROSITE" id="PS50236">
    <property type="entry name" value="CHCR"/>
    <property type="match status" value="1"/>
</dbReference>
<dbReference type="GO" id="GO:0006886">
    <property type="term" value="P:intracellular protein transport"/>
    <property type="evidence" value="ECO:0007669"/>
    <property type="project" value="UniProtKB-UniRule"/>
</dbReference>
<comment type="similarity">
    <text evidence="3">Belongs to the VAM6/VPS39 family.</text>
</comment>